<name>A0A7J5U482_9BACT</name>
<sequence>MRILFIHNYYQQRGGEDVIFEQEVDALRQAGLPVETVTFTNEGFDGSLLGNLSGAIRSLHHSGSARRVNEALDRFKPDVVHIHNLFYTASPGVIDTIKKRGIPIVMTLHNYRLVCVGGMLMRPTEVPCERCLTQTLPLDGIRFGCFRDSKVQSAQLTAITGLHKLMGTWQRIDRFINLTEFGRKKILQSSLKLRPEQVVVKPNFVPDLGYSGPEHREDFFLYVGRLSPEKGIQTLIDAARLGTHPIRIVGDGPLRPLVEQAAAELPHLQYIGKLPREEAAEQLKRCRAFVITSICYEGLPTTMLEAFATGTPIVTSDVENLLTIIRHGKLGTAFKAGDAQSLHEALTQTRQQPLTTAQTELLYHEFQERYAADRVLDQVLSIYESVVKENTFAQRPA</sequence>
<dbReference type="PANTHER" id="PTHR45947:SF13">
    <property type="entry name" value="TRANSFERASE"/>
    <property type="match status" value="1"/>
</dbReference>
<dbReference type="Pfam" id="PF00534">
    <property type="entry name" value="Glycos_transf_1"/>
    <property type="match status" value="1"/>
</dbReference>
<proteinExistence type="predicted"/>
<dbReference type="SUPFAM" id="SSF53756">
    <property type="entry name" value="UDP-Glycosyltransferase/glycogen phosphorylase"/>
    <property type="match status" value="1"/>
</dbReference>
<dbReference type="RefSeq" id="WP_152122133.1">
    <property type="nucleotide sequence ID" value="NZ_WELI01000001.1"/>
</dbReference>
<dbReference type="Pfam" id="PF13579">
    <property type="entry name" value="Glyco_trans_4_4"/>
    <property type="match status" value="1"/>
</dbReference>
<organism evidence="3 4">
    <name type="scientific">Rudanella paleaurantiibacter</name>
    <dbReference type="NCBI Taxonomy" id="2614655"/>
    <lineage>
        <taxon>Bacteria</taxon>
        <taxon>Pseudomonadati</taxon>
        <taxon>Bacteroidota</taxon>
        <taxon>Cytophagia</taxon>
        <taxon>Cytophagales</taxon>
        <taxon>Cytophagaceae</taxon>
        <taxon>Rudanella</taxon>
    </lineage>
</organism>
<comment type="caution">
    <text evidence="3">The sequence shown here is derived from an EMBL/GenBank/DDBJ whole genome shotgun (WGS) entry which is preliminary data.</text>
</comment>
<dbReference type="EMBL" id="WELI01000001">
    <property type="protein sequence ID" value="KAB7732649.1"/>
    <property type="molecule type" value="Genomic_DNA"/>
</dbReference>
<dbReference type="CDD" id="cd03801">
    <property type="entry name" value="GT4_PimA-like"/>
    <property type="match status" value="1"/>
</dbReference>
<evidence type="ECO:0000259" key="2">
    <source>
        <dbReference type="Pfam" id="PF13579"/>
    </source>
</evidence>
<protein>
    <submittedName>
        <fullName evidence="3">Glycosyltransferase</fullName>
    </submittedName>
</protein>
<dbReference type="PANTHER" id="PTHR45947">
    <property type="entry name" value="SULFOQUINOVOSYL TRANSFERASE SQD2"/>
    <property type="match status" value="1"/>
</dbReference>
<dbReference type="InterPro" id="IPR028098">
    <property type="entry name" value="Glyco_trans_4-like_N"/>
</dbReference>
<dbReference type="AlphaFoldDB" id="A0A7J5U482"/>
<feature type="domain" description="Glycosyltransferase subfamily 4-like N-terminal" evidence="2">
    <location>
        <begin position="22"/>
        <end position="128"/>
    </location>
</feature>
<accession>A0A7J5U482</accession>
<keyword evidence="4" id="KW-1185">Reference proteome</keyword>
<evidence type="ECO:0000313" key="3">
    <source>
        <dbReference type="EMBL" id="KAB7732649.1"/>
    </source>
</evidence>
<dbReference type="GO" id="GO:0016757">
    <property type="term" value="F:glycosyltransferase activity"/>
    <property type="evidence" value="ECO:0007669"/>
    <property type="project" value="InterPro"/>
</dbReference>
<gene>
    <name evidence="3" type="ORF">F5984_01455</name>
</gene>
<dbReference type="Gene3D" id="3.40.50.2000">
    <property type="entry name" value="Glycogen Phosphorylase B"/>
    <property type="match status" value="2"/>
</dbReference>
<dbReference type="InterPro" id="IPR050194">
    <property type="entry name" value="Glycosyltransferase_grp1"/>
</dbReference>
<keyword evidence="3" id="KW-0808">Transferase</keyword>
<reference evidence="3 4" key="1">
    <citation type="submission" date="2019-10" db="EMBL/GenBank/DDBJ databases">
        <title>Rudanella paleaurantiibacter sp. nov., isolated from sludge.</title>
        <authorList>
            <person name="Xu S.Q."/>
        </authorList>
    </citation>
    <scope>NUCLEOTIDE SEQUENCE [LARGE SCALE GENOMIC DNA]</scope>
    <source>
        <strain evidence="3 4">HX-22-17</strain>
    </source>
</reference>
<evidence type="ECO:0000259" key="1">
    <source>
        <dbReference type="Pfam" id="PF00534"/>
    </source>
</evidence>
<dbReference type="Proteomes" id="UP000488299">
    <property type="component" value="Unassembled WGS sequence"/>
</dbReference>
<evidence type="ECO:0000313" key="4">
    <source>
        <dbReference type="Proteomes" id="UP000488299"/>
    </source>
</evidence>
<dbReference type="InterPro" id="IPR001296">
    <property type="entry name" value="Glyco_trans_1"/>
</dbReference>
<feature type="domain" description="Glycosyl transferase family 1" evidence="1">
    <location>
        <begin position="215"/>
        <end position="349"/>
    </location>
</feature>